<protein>
    <submittedName>
        <fullName evidence="1">Unnamed protein product</fullName>
    </submittedName>
</protein>
<sequence>MVRLLYSTEDRPLPPVTTQRANSILKDDYLFTEQDFEYGFGLFQNLSIHINLELVPQTSSFSTTKAGFDVYLYCFPNFKISGFRQHHDLLQSDDNRKVAYLKNGYDGFERLDVVGTFKKSYSVYRDTLSAFLFPVCIEESHWVTVWIPLDGKPRTGRKSSLYITIYLLDSITPDTTKWGFLTPIKLMLERFLNCEAKIHVECIVPYMQHDNSSSGPITMYYLQRIVKHYCSGQKKIRSVISEFQRGYGDRRMTKLIGDTKQKLHDYMSVFSEEGNDLTASLIASFKKSAEYFERREFIERYVRDPILTDYLTEECLKVNVNHRDYFYFNPFKIRFAPSPIITKLASYPNYSAKERRAVWLDYFLKLFNIDEKTYDLLGISSDIKILYNLNSIKHQDAAFQKAFTYDQVARYYKGARGTTTESKVFLKLSQLPKVILKRIRNYQGSNLANDVQLIYSQLGKYPNISMVMVHGVVLAYLDAKALNDSDIEGEENAYNSRSIDLTPKRYGECLFLSVIHRRDSERKPQVMFEPSFDGSSELGTFYDLPESEYSSNQPYSTSFELVSVDIQTRKMNHFYITQPATLISVVTSWIKLFRPRVIQCDDSSELFNVNLKRLCQEDNITLLHGCTILPELTTLQNGLYELINLAVKEGSCDPNNINNIFQNSFSSMLAKYNANMMVE</sequence>
<accession>A0A9W7DKY2</accession>
<reference evidence="1" key="1">
    <citation type="submission" date="2023-04" db="EMBL/GenBank/DDBJ databases">
        <title>Ambrosiozyma monospora NBRC 1965.</title>
        <authorList>
            <person name="Ichikawa N."/>
            <person name="Sato H."/>
            <person name="Tonouchi N."/>
        </authorList>
    </citation>
    <scope>NUCLEOTIDE SEQUENCE</scope>
    <source>
        <strain evidence="1">NBRC 1965</strain>
    </source>
</reference>
<organism evidence="1 2">
    <name type="scientific">Ambrosiozyma monospora</name>
    <name type="common">Yeast</name>
    <name type="synonym">Endomycopsis monosporus</name>
    <dbReference type="NCBI Taxonomy" id="43982"/>
    <lineage>
        <taxon>Eukaryota</taxon>
        <taxon>Fungi</taxon>
        <taxon>Dikarya</taxon>
        <taxon>Ascomycota</taxon>
        <taxon>Saccharomycotina</taxon>
        <taxon>Pichiomycetes</taxon>
        <taxon>Pichiales</taxon>
        <taxon>Pichiaceae</taxon>
        <taxon>Ambrosiozyma</taxon>
    </lineage>
</organism>
<keyword evidence="2" id="KW-1185">Reference proteome</keyword>
<dbReference type="AlphaFoldDB" id="A0A9W7DKY2"/>
<gene>
    <name evidence="1" type="ORF">Amon01_000498200</name>
</gene>
<evidence type="ECO:0000313" key="2">
    <source>
        <dbReference type="Proteomes" id="UP001165063"/>
    </source>
</evidence>
<evidence type="ECO:0000313" key="1">
    <source>
        <dbReference type="EMBL" id="GMG38566.1"/>
    </source>
</evidence>
<proteinExistence type="predicted"/>
<dbReference type="Proteomes" id="UP001165063">
    <property type="component" value="Unassembled WGS sequence"/>
</dbReference>
<dbReference type="EMBL" id="BSXU01002578">
    <property type="protein sequence ID" value="GMG38566.1"/>
    <property type="molecule type" value="Genomic_DNA"/>
</dbReference>
<name>A0A9W7DKY2_AMBMO</name>
<comment type="caution">
    <text evidence="1">The sequence shown here is derived from an EMBL/GenBank/DDBJ whole genome shotgun (WGS) entry which is preliminary data.</text>
</comment>